<name>A0A8K0PHH7_9PEZI</name>
<organism evidence="1 2">
    <name type="scientific">Elsinoe batatas</name>
    <dbReference type="NCBI Taxonomy" id="2601811"/>
    <lineage>
        <taxon>Eukaryota</taxon>
        <taxon>Fungi</taxon>
        <taxon>Dikarya</taxon>
        <taxon>Ascomycota</taxon>
        <taxon>Pezizomycotina</taxon>
        <taxon>Dothideomycetes</taxon>
        <taxon>Dothideomycetidae</taxon>
        <taxon>Myriangiales</taxon>
        <taxon>Elsinoaceae</taxon>
        <taxon>Elsinoe</taxon>
    </lineage>
</organism>
<evidence type="ECO:0000313" key="1">
    <source>
        <dbReference type="EMBL" id="KAG8625604.1"/>
    </source>
</evidence>
<keyword evidence="2" id="KW-1185">Reference proteome</keyword>
<gene>
    <name evidence="1" type="ORF">KVT40_006005</name>
</gene>
<proteinExistence type="predicted"/>
<dbReference type="InterPro" id="IPR038883">
    <property type="entry name" value="AN11006-like"/>
</dbReference>
<dbReference type="OrthoDB" id="5413827at2759"/>
<dbReference type="EMBL" id="JAESVG020000007">
    <property type="protein sequence ID" value="KAG8625604.1"/>
    <property type="molecule type" value="Genomic_DNA"/>
</dbReference>
<comment type="caution">
    <text evidence="1">The sequence shown here is derived from an EMBL/GenBank/DDBJ whole genome shotgun (WGS) entry which is preliminary data.</text>
</comment>
<accession>A0A8K0PHH7</accession>
<evidence type="ECO:0000313" key="2">
    <source>
        <dbReference type="Proteomes" id="UP000809789"/>
    </source>
</evidence>
<protein>
    <submittedName>
        <fullName evidence="1">Uncharacterized protein</fullName>
    </submittedName>
</protein>
<dbReference type="AlphaFoldDB" id="A0A8K0PHH7"/>
<dbReference type="PANTHER" id="PTHR42085:SF1">
    <property type="entry name" value="F-BOX DOMAIN-CONTAINING PROTEIN"/>
    <property type="match status" value="1"/>
</dbReference>
<dbReference type="Proteomes" id="UP000809789">
    <property type="component" value="Unassembled WGS sequence"/>
</dbReference>
<sequence length="288" mass="32560">MGTYTVHARREHVPQDADTTAMLLSIPAELRNQIYHLIFTPPVYRPLSTNYAVQLPTLANFGKDAFTFQPNDLTSNKAALVRSCRQVHHETHLMYLSTTPFHLIGAVADPVAFANLTSHLPAGHKKAIRHIVLTARIAHLRALNETWNALPFGHSDFFLETLTIIPRRPETHMSAYAEVADLSQCHTLAYILAETLKGLRNVGVVIVRNENCFNEVIWRLAYRSLVFRLWKWGGRLLDLKFREDESGQSFEVLCTVTKKEDGKGWMDVQAELARLIGGEVSRDGMDES</sequence>
<reference evidence="1" key="1">
    <citation type="submission" date="2021-07" db="EMBL/GenBank/DDBJ databases">
        <title>Elsinoe batatas strain:CRI-CJ2 Genome sequencing and assembly.</title>
        <authorList>
            <person name="Huang L."/>
        </authorList>
    </citation>
    <scope>NUCLEOTIDE SEQUENCE</scope>
    <source>
        <strain evidence="1">CRI-CJ2</strain>
    </source>
</reference>
<dbReference type="PANTHER" id="PTHR42085">
    <property type="entry name" value="F-BOX DOMAIN-CONTAINING PROTEIN"/>
    <property type="match status" value="1"/>
</dbReference>